<sequence>MSEQEASAAVKGSEGVKRKREEMIAVGKAGVQRYLVTVEYMGTRFLGFQRQRDKRTVQGCLEAALEKFVGEPVISAVSSRTDAGVHALANTCHVDIERRSKRKPGEVMPPHDPGVVHRAINHFLHAQKNAGDMAVVGVRCVPPGFHCRYKAQERTYHYRLLTGNRQMSIFQKDQAWHVSEELNLESMMEACKVLVGHHNFSSFRATGCQALSPIKTLDELHVCEMPVWPCFPSPEDRKLSSESPETKDIDKSTSESTDPILRSKQGTQDNLRCIVVTARARSFLYHQVRLLVGTLKAVGSGALAVHDVKRILDAQDITQVPAMAPACGLYLAHVKYDFSDDNELGPNTDDESE</sequence>
<dbReference type="SUPFAM" id="SSF55120">
    <property type="entry name" value="Pseudouridine synthase"/>
    <property type="match status" value="1"/>
</dbReference>
<dbReference type="HAMAP" id="MF_00171">
    <property type="entry name" value="TruA"/>
    <property type="match status" value="1"/>
</dbReference>
<dbReference type="EMBL" id="CM026432">
    <property type="protein sequence ID" value="KAG0556871.1"/>
    <property type="molecule type" value="Genomic_DNA"/>
</dbReference>
<dbReference type="AlphaFoldDB" id="A0A8T0GCD6"/>
<dbReference type="Gene3D" id="3.30.70.660">
    <property type="entry name" value="Pseudouridine synthase I, catalytic domain, C-terminal subdomain"/>
    <property type="match status" value="1"/>
</dbReference>
<dbReference type="PANTHER" id="PTHR11142">
    <property type="entry name" value="PSEUDOURIDYLATE SYNTHASE"/>
    <property type="match status" value="1"/>
</dbReference>
<organism evidence="7 8">
    <name type="scientific">Ceratodon purpureus</name>
    <name type="common">Fire moss</name>
    <name type="synonym">Dicranum purpureum</name>
    <dbReference type="NCBI Taxonomy" id="3225"/>
    <lineage>
        <taxon>Eukaryota</taxon>
        <taxon>Viridiplantae</taxon>
        <taxon>Streptophyta</taxon>
        <taxon>Embryophyta</taxon>
        <taxon>Bryophyta</taxon>
        <taxon>Bryophytina</taxon>
        <taxon>Bryopsida</taxon>
        <taxon>Dicranidae</taxon>
        <taxon>Pseudoditrichales</taxon>
        <taxon>Ditrichaceae</taxon>
        <taxon>Ceratodon</taxon>
    </lineage>
</organism>
<dbReference type="Pfam" id="PF01416">
    <property type="entry name" value="PseudoU_synth_1"/>
    <property type="match status" value="2"/>
</dbReference>
<dbReference type="InterPro" id="IPR020095">
    <property type="entry name" value="PsdUridine_synth_TruA_C"/>
</dbReference>
<feature type="domain" description="Pseudouridine synthase I TruA alpha/beta" evidence="6">
    <location>
        <begin position="190"/>
        <end position="337"/>
    </location>
</feature>
<comment type="caution">
    <text evidence="7">The sequence shown here is derived from an EMBL/GenBank/DDBJ whole genome shotgun (WGS) entry which is preliminary data.</text>
</comment>
<dbReference type="InterPro" id="IPR020094">
    <property type="entry name" value="TruA/RsuA/RluB/E/F_N"/>
</dbReference>
<gene>
    <name evidence="7" type="ORF">KC19_11G085600</name>
</gene>
<dbReference type="InterPro" id="IPR001406">
    <property type="entry name" value="PsdUridine_synth_TruA"/>
</dbReference>
<keyword evidence="2 4" id="KW-0819">tRNA processing</keyword>
<reference evidence="7 8" key="1">
    <citation type="submission" date="2020-06" db="EMBL/GenBank/DDBJ databases">
        <title>WGS assembly of Ceratodon purpureus strain R40.</title>
        <authorList>
            <person name="Carey S.B."/>
            <person name="Jenkins J."/>
            <person name="Shu S."/>
            <person name="Lovell J.T."/>
            <person name="Sreedasyam A."/>
            <person name="Maumus F."/>
            <person name="Tiley G.P."/>
            <person name="Fernandez-Pozo N."/>
            <person name="Barry K."/>
            <person name="Chen C."/>
            <person name="Wang M."/>
            <person name="Lipzen A."/>
            <person name="Daum C."/>
            <person name="Saski C.A."/>
            <person name="Payton A.C."/>
            <person name="Mcbreen J.C."/>
            <person name="Conrad R.E."/>
            <person name="Kollar L.M."/>
            <person name="Olsson S."/>
            <person name="Huttunen S."/>
            <person name="Landis J.B."/>
            <person name="Wickett N.J."/>
            <person name="Johnson M.G."/>
            <person name="Rensing S.A."/>
            <person name="Grimwood J."/>
            <person name="Schmutz J."/>
            <person name="Mcdaniel S.F."/>
        </authorList>
    </citation>
    <scope>NUCLEOTIDE SEQUENCE [LARGE SCALE GENOMIC DNA]</scope>
    <source>
        <strain evidence="7 8">R40</strain>
    </source>
</reference>
<feature type="region of interest" description="Disordered" evidence="5">
    <location>
        <begin position="234"/>
        <end position="262"/>
    </location>
</feature>
<evidence type="ECO:0000313" key="8">
    <source>
        <dbReference type="Proteomes" id="UP000822688"/>
    </source>
</evidence>
<evidence type="ECO:0000259" key="6">
    <source>
        <dbReference type="Pfam" id="PF01416"/>
    </source>
</evidence>
<dbReference type="GO" id="GO:0160147">
    <property type="term" value="F:tRNA pseudouridine(38-40) synthase activity"/>
    <property type="evidence" value="ECO:0007669"/>
    <property type="project" value="UniProtKB-EC"/>
</dbReference>
<protein>
    <recommendedName>
        <fullName evidence="4">tRNA pseudouridine synthase</fullName>
        <ecNumber evidence="4">5.4.99.12</ecNumber>
    </recommendedName>
</protein>
<dbReference type="Gene3D" id="3.30.70.580">
    <property type="entry name" value="Pseudouridine synthase I, catalytic domain, N-terminal subdomain"/>
    <property type="match status" value="1"/>
</dbReference>
<keyword evidence="3 4" id="KW-0413">Isomerase</keyword>
<feature type="domain" description="Pseudouridine synthase I TruA alpha/beta" evidence="6">
    <location>
        <begin position="38"/>
        <end position="113"/>
    </location>
</feature>
<dbReference type="GO" id="GO:0003723">
    <property type="term" value="F:RNA binding"/>
    <property type="evidence" value="ECO:0007669"/>
    <property type="project" value="InterPro"/>
</dbReference>
<comment type="catalytic activity">
    <reaction evidence="4">
        <text>uridine(38/39/40) in tRNA = pseudouridine(38/39/40) in tRNA</text>
        <dbReference type="Rhea" id="RHEA:22376"/>
        <dbReference type="Rhea" id="RHEA-COMP:10085"/>
        <dbReference type="Rhea" id="RHEA-COMP:10087"/>
        <dbReference type="ChEBI" id="CHEBI:65314"/>
        <dbReference type="ChEBI" id="CHEBI:65315"/>
        <dbReference type="EC" id="5.4.99.12"/>
    </reaction>
</comment>
<feature type="compositionally biased region" description="Basic and acidic residues" evidence="5">
    <location>
        <begin position="234"/>
        <end position="253"/>
    </location>
</feature>
<dbReference type="PANTHER" id="PTHR11142:SF0">
    <property type="entry name" value="TRNA PSEUDOURIDINE SYNTHASE-LIKE 1"/>
    <property type="match status" value="1"/>
</dbReference>
<keyword evidence="8" id="KW-1185">Reference proteome</keyword>
<proteinExistence type="inferred from homology"/>
<evidence type="ECO:0000256" key="2">
    <source>
        <dbReference type="ARBA" id="ARBA00022694"/>
    </source>
</evidence>
<evidence type="ECO:0000313" key="7">
    <source>
        <dbReference type="EMBL" id="KAG0556871.1"/>
    </source>
</evidence>
<evidence type="ECO:0000256" key="4">
    <source>
        <dbReference type="RuleBase" id="RU003792"/>
    </source>
</evidence>
<dbReference type="GO" id="GO:0031119">
    <property type="term" value="P:tRNA pseudouridine synthesis"/>
    <property type="evidence" value="ECO:0007669"/>
    <property type="project" value="TreeGrafter"/>
</dbReference>
<dbReference type="InterPro" id="IPR020097">
    <property type="entry name" value="PsdUridine_synth_TruA_a/b_dom"/>
</dbReference>
<accession>A0A8T0GCD6</accession>
<evidence type="ECO:0000256" key="1">
    <source>
        <dbReference type="ARBA" id="ARBA00009375"/>
    </source>
</evidence>
<comment type="similarity">
    <text evidence="1 4">Belongs to the tRNA pseudouridine synthase TruA family.</text>
</comment>
<name>A0A8T0GCD6_CERPU</name>
<dbReference type="InterPro" id="IPR020103">
    <property type="entry name" value="PsdUridine_synth_cat_dom_sf"/>
</dbReference>
<evidence type="ECO:0000256" key="5">
    <source>
        <dbReference type="SAM" id="MobiDB-lite"/>
    </source>
</evidence>
<dbReference type="CDD" id="cd02570">
    <property type="entry name" value="PseudoU_synth_EcTruA"/>
    <property type="match status" value="1"/>
</dbReference>
<dbReference type="EC" id="5.4.99.12" evidence="4"/>
<evidence type="ECO:0000256" key="3">
    <source>
        <dbReference type="ARBA" id="ARBA00023235"/>
    </source>
</evidence>
<dbReference type="FunFam" id="3.30.70.580:FF:000008">
    <property type="entry name" value="tRNA pseudouridine synthase A"/>
    <property type="match status" value="1"/>
</dbReference>
<dbReference type="Proteomes" id="UP000822688">
    <property type="component" value="Chromosome 11"/>
</dbReference>